<comment type="caution">
    <text evidence="1">The sequence shown here is derived from an EMBL/GenBank/DDBJ whole genome shotgun (WGS) entry which is preliminary data.</text>
</comment>
<organism evidence="1 2">
    <name type="scientific">Naganishia adeliensis</name>
    <dbReference type="NCBI Taxonomy" id="92952"/>
    <lineage>
        <taxon>Eukaryota</taxon>
        <taxon>Fungi</taxon>
        <taxon>Dikarya</taxon>
        <taxon>Basidiomycota</taxon>
        <taxon>Agaricomycotina</taxon>
        <taxon>Tremellomycetes</taxon>
        <taxon>Filobasidiales</taxon>
        <taxon>Filobasidiaceae</taxon>
        <taxon>Naganishia</taxon>
    </lineage>
</organism>
<sequence>MSDPFFAKDNKRKRPGQKGPPTKAYEKPFRPSAYGKGQKSGANVDGKRRSTARDEDLVSDNEETGRGGGSGDVDDMDFMTDRFGAQAEYDSAEEEDRNRNETAAAKRLRLAKGYLEKVRSEVQVDDGSWDAQDIDNANVTARLQQDVDEAAGRIHTFFADSLEPSAFSRKFIMSLGGQVPTAAQASFTDLYTANKEGALARYSLTDLKIVGSPFGQTHTGDKKTGKNSSKAKQGKKKKVNTKANGGNDDKAGLQGHTGAVLCLAASEDGKYLLTGGKDKVIGVWQVDAATDVPEGGSGAAVKWLRGLSGHKDAVTALSLPSLNNPSHQFVSASAARSLCLHSISTLSLIDTFFGHQDSINSVSSIKPTVAVTTGARDRTCRWWKLEEEVQLVFRAGVRSTEGHGKKAEVQEGAVVAQPAKANKGKGKEFVEGSVDVVAMLDDQHFVSGGDSGAICLWHTGKKKPVFTEHLAHGTVQHDSETEGAIVEPRWITALAGLRGTNLFASGSWDGEIKLWALSPTLKQFSFVCSIPAAGVVNSLQLLAVPNGNLRTDDWQKLSPVTDGMDEEEDGVEAAGKTRQPKRAKIPADILLVAAVGREPRLGRWIKVKDGAKNGTLLVHLGKP</sequence>
<gene>
    <name evidence="1" type="ORF">QFC20_000199</name>
</gene>
<reference evidence="1" key="1">
    <citation type="submission" date="2023-04" db="EMBL/GenBank/DDBJ databases">
        <title>Draft Genome sequencing of Naganishia species isolated from polar environments using Oxford Nanopore Technology.</title>
        <authorList>
            <person name="Leo P."/>
            <person name="Venkateswaran K."/>
        </authorList>
    </citation>
    <scope>NUCLEOTIDE SEQUENCE</scope>
    <source>
        <strain evidence="1">MNA-CCFEE 5262</strain>
    </source>
</reference>
<proteinExistence type="predicted"/>
<keyword evidence="2" id="KW-1185">Reference proteome</keyword>
<accession>A0ACC2X2I4</accession>
<evidence type="ECO:0000313" key="1">
    <source>
        <dbReference type="EMBL" id="KAJ9117918.1"/>
    </source>
</evidence>
<dbReference type="EMBL" id="JASBWS010000001">
    <property type="protein sequence ID" value="KAJ9117918.1"/>
    <property type="molecule type" value="Genomic_DNA"/>
</dbReference>
<protein>
    <submittedName>
        <fullName evidence="1">Uncharacterized protein</fullName>
    </submittedName>
</protein>
<name>A0ACC2X2I4_9TREE</name>
<evidence type="ECO:0000313" key="2">
    <source>
        <dbReference type="Proteomes" id="UP001230649"/>
    </source>
</evidence>
<dbReference type="Proteomes" id="UP001230649">
    <property type="component" value="Unassembled WGS sequence"/>
</dbReference>